<dbReference type="OrthoDB" id="8911462at2759"/>
<evidence type="ECO:0000313" key="2">
    <source>
        <dbReference type="Proteomes" id="UP000314294"/>
    </source>
</evidence>
<proteinExistence type="predicted"/>
<dbReference type="AlphaFoldDB" id="A0A4Z2IU10"/>
<comment type="caution">
    <text evidence="1">The sequence shown here is derived from an EMBL/GenBank/DDBJ whole genome shotgun (WGS) entry which is preliminary data.</text>
</comment>
<accession>A0A4Z2IU10</accession>
<protein>
    <submittedName>
        <fullName evidence="1">Leucine rich adaptor protein 1</fullName>
    </submittedName>
</protein>
<sequence length="145" mass="16541">MAEEILNDSFLDLREVENKVGRKTPESLLIWMRDSADCEDGWRSDVVDRADRSSAFSGSFSDRISSLKQEMRCLRSADVKILRQLLAVHEGIEAMRWLMEEPEASVSQSSSLTGSLSSLVTVEEQGLSVSPCRYRFVWLVYRNLF</sequence>
<dbReference type="Proteomes" id="UP000314294">
    <property type="component" value="Unassembled WGS sequence"/>
</dbReference>
<dbReference type="InterPro" id="IPR039499">
    <property type="entry name" value="LURA1/LRA25"/>
</dbReference>
<evidence type="ECO:0000313" key="1">
    <source>
        <dbReference type="EMBL" id="TNN81470.1"/>
    </source>
</evidence>
<gene>
    <name evidence="1" type="primary">Lurap1</name>
    <name evidence="1" type="ORF">EYF80_008242</name>
</gene>
<dbReference type="EMBL" id="SRLO01000046">
    <property type="protein sequence ID" value="TNN81470.1"/>
    <property type="molecule type" value="Genomic_DNA"/>
</dbReference>
<dbReference type="GO" id="GO:0001819">
    <property type="term" value="P:positive regulation of cytokine production"/>
    <property type="evidence" value="ECO:0007669"/>
    <property type="project" value="TreeGrafter"/>
</dbReference>
<dbReference type="GO" id="GO:0043123">
    <property type="term" value="P:positive regulation of canonical NF-kappaB signal transduction"/>
    <property type="evidence" value="ECO:0007669"/>
    <property type="project" value="InterPro"/>
</dbReference>
<organism evidence="1 2">
    <name type="scientific">Liparis tanakae</name>
    <name type="common">Tanaka's snailfish</name>
    <dbReference type="NCBI Taxonomy" id="230148"/>
    <lineage>
        <taxon>Eukaryota</taxon>
        <taxon>Metazoa</taxon>
        <taxon>Chordata</taxon>
        <taxon>Craniata</taxon>
        <taxon>Vertebrata</taxon>
        <taxon>Euteleostomi</taxon>
        <taxon>Actinopterygii</taxon>
        <taxon>Neopterygii</taxon>
        <taxon>Teleostei</taxon>
        <taxon>Neoteleostei</taxon>
        <taxon>Acanthomorphata</taxon>
        <taxon>Eupercaria</taxon>
        <taxon>Perciformes</taxon>
        <taxon>Cottioidei</taxon>
        <taxon>Cottales</taxon>
        <taxon>Liparidae</taxon>
        <taxon>Liparis</taxon>
    </lineage>
</organism>
<dbReference type="PANTHER" id="PTHR33767:SF2">
    <property type="entry name" value="LEUCINE RICH ADAPTOR PROTEIN 1"/>
    <property type="match status" value="1"/>
</dbReference>
<keyword evidence="2" id="KW-1185">Reference proteome</keyword>
<dbReference type="Pfam" id="PF14854">
    <property type="entry name" value="LURAP"/>
    <property type="match status" value="1"/>
</dbReference>
<dbReference type="PANTHER" id="PTHR33767">
    <property type="entry name" value="LEUCINE RICH ADAPTOR PROTEIN 1-LIKE"/>
    <property type="match status" value="1"/>
</dbReference>
<name>A0A4Z2IU10_9TELE</name>
<reference evidence="1 2" key="1">
    <citation type="submission" date="2019-03" db="EMBL/GenBank/DDBJ databases">
        <title>First draft genome of Liparis tanakae, snailfish: a comprehensive survey of snailfish specific genes.</title>
        <authorList>
            <person name="Kim W."/>
            <person name="Song I."/>
            <person name="Jeong J.-H."/>
            <person name="Kim D."/>
            <person name="Kim S."/>
            <person name="Ryu S."/>
            <person name="Song J.Y."/>
            <person name="Lee S.K."/>
        </authorList>
    </citation>
    <scope>NUCLEOTIDE SEQUENCE [LARGE SCALE GENOMIC DNA]</scope>
    <source>
        <tissue evidence="1">Muscle</tissue>
    </source>
</reference>
<dbReference type="InterPro" id="IPR037443">
    <property type="entry name" value="LURAP1"/>
</dbReference>